<organism evidence="3 4">
    <name type="scientific">Methylorubrum rhodesianum</name>
    <dbReference type="NCBI Taxonomy" id="29427"/>
    <lineage>
        <taxon>Bacteria</taxon>
        <taxon>Pseudomonadati</taxon>
        <taxon>Pseudomonadota</taxon>
        <taxon>Alphaproteobacteria</taxon>
        <taxon>Hyphomicrobiales</taxon>
        <taxon>Methylobacteriaceae</taxon>
        <taxon>Methylorubrum</taxon>
    </lineage>
</organism>
<evidence type="ECO:0000313" key="4">
    <source>
        <dbReference type="Proteomes" id="UP001404845"/>
    </source>
</evidence>
<dbReference type="RefSeq" id="WP_200671995.1">
    <property type="nucleotide sequence ID" value="NZ_JACWCW010000103.1"/>
</dbReference>
<sequence length="331" mass="36110">MRRGWAAGAGPGALLLALALSASPARANDSAATLDAGGLVLVRDTEIELASEDLRIAIDRIDVDYAFRNRSQAPRTLRLAFPLPPIDGAELSFSALSLPVRGSANFVGFTVKADGKTIEPALEERAFHGTQEVTERLKRHGLPLNPLRREELETALKRLSPADLQALHGAGLLSDATPDAGAQWRSEAKFHWEQVFPADAELRISHSYAPVAGNWFLSPREAATREVRARYCLDDAGLAGIRRLAAARPEGYTRAFEVPYIVTTARNWAGRIGRFTLTVDKGRADALVSFCRQGVRKTGPTTFAWEARDYVPDSDLRVLLVSNDPAFLGDR</sequence>
<feature type="signal peptide" evidence="1">
    <location>
        <begin position="1"/>
        <end position="27"/>
    </location>
</feature>
<proteinExistence type="predicted"/>
<dbReference type="InterPro" id="IPR025538">
    <property type="entry name" value="DUF4424"/>
</dbReference>
<evidence type="ECO:0000313" key="3">
    <source>
        <dbReference type="EMBL" id="MEN3228723.1"/>
    </source>
</evidence>
<dbReference type="EMBL" id="JAQYXL010000001">
    <property type="protein sequence ID" value="MEN3228723.1"/>
    <property type="molecule type" value="Genomic_DNA"/>
</dbReference>
<feature type="domain" description="DUF4424" evidence="2">
    <location>
        <begin position="27"/>
        <end position="319"/>
    </location>
</feature>
<accession>A0ABU9ZC13</accession>
<dbReference type="Gene3D" id="2.60.40.3680">
    <property type="match status" value="1"/>
</dbReference>
<gene>
    <name evidence="3" type="ORF">PUR21_13930</name>
</gene>
<comment type="caution">
    <text evidence="3">The sequence shown here is derived from an EMBL/GenBank/DDBJ whole genome shotgun (WGS) entry which is preliminary data.</text>
</comment>
<feature type="chain" id="PRO_5045216350" evidence="1">
    <location>
        <begin position="28"/>
        <end position="331"/>
    </location>
</feature>
<dbReference type="Proteomes" id="UP001404845">
    <property type="component" value="Unassembled WGS sequence"/>
</dbReference>
<keyword evidence="1" id="KW-0732">Signal</keyword>
<name>A0ABU9ZC13_9HYPH</name>
<keyword evidence="4" id="KW-1185">Reference proteome</keyword>
<reference evidence="3 4" key="1">
    <citation type="journal article" date="2023" name="PLoS ONE">
        <title>Complete genome assembly of Hawai'i environmental nontuberculous mycobacteria reveals unexpected co-isolation with methylobacteria.</title>
        <authorList>
            <person name="Hendrix J."/>
            <person name="Epperson L.E."/>
            <person name="Tong E.I."/>
            <person name="Chan Y.L."/>
            <person name="Hasan N.A."/>
            <person name="Dawrs S.N."/>
            <person name="Norton G.J."/>
            <person name="Virdi R."/>
            <person name="Crooks J.L."/>
            <person name="Chan E.D."/>
            <person name="Honda J.R."/>
            <person name="Strong M."/>
        </authorList>
    </citation>
    <scope>NUCLEOTIDE SEQUENCE [LARGE SCALE GENOMIC DNA]</scope>
    <source>
        <strain evidence="3 4">NJH_HI01</strain>
    </source>
</reference>
<protein>
    <submittedName>
        <fullName evidence="3">DUF4424 family protein</fullName>
    </submittedName>
</protein>
<dbReference type="Pfam" id="PF14415">
    <property type="entry name" value="DUF4424"/>
    <property type="match status" value="1"/>
</dbReference>
<evidence type="ECO:0000256" key="1">
    <source>
        <dbReference type="SAM" id="SignalP"/>
    </source>
</evidence>
<evidence type="ECO:0000259" key="2">
    <source>
        <dbReference type="Pfam" id="PF14415"/>
    </source>
</evidence>